<evidence type="ECO:0000256" key="11">
    <source>
        <dbReference type="ARBA" id="ARBA00023054"/>
    </source>
</evidence>
<dbReference type="GO" id="GO:0061630">
    <property type="term" value="F:ubiquitin protein ligase activity"/>
    <property type="evidence" value="ECO:0007669"/>
    <property type="project" value="UniProtKB-EC"/>
</dbReference>
<keyword evidence="5 14" id="KW-0808">Transferase</keyword>
<dbReference type="GO" id="GO:0006325">
    <property type="term" value="P:chromatin organization"/>
    <property type="evidence" value="ECO:0007669"/>
    <property type="project" value="UniProtKB-KW"/>
</dbReference>
<dbReference type="InterPro" id="IPR013956">
    <property type="entry name" value="E3_ubiquit_lig_Bre1"/>
</dbReference>
<feature type="coiled-coil region" evidence="15">
    <location>
        <begin position="402"/>
        <end position="467"/>
    </location>
</feature>
<feature type="region of interest" description="Disordered" evidence="16">
    <location>
        <begin position="275"/>
        <end position="307"/>
    </location>
</feature>
<keyword evidence="7 13" id="KW-0863">Zinc-finger</keyword>
<evidence type="ECO:0000256" key="12">
    <source>
        <dbReference type="ARBA" id="ARBA00023242"/>
    </source>
</evidence>
<feature type="domain" description="RING-type" evidence="17">
    <location>
        <begin position="777"/>
        <end position="816"/>
    </location>
</feature>
<feature type="coiled-coil region" evidence="15">
    <location>
        <begin position="644"/>
        <end position="678"/>
    </location>
</feature>
<evidence type="ECO:0000256" key="3">
    <source>
        <dbReference type="ARBA" id="ARBA00004906"/>
    </source>
</evidence>
<keyword evidence="11 14" id="KW-0175">Coiled coil</keyword>
<evidence type="ECO:0000256" key="13">
    <source>
        <dbReference type="PROSITE-ProRule" id="PRU00175"/>
    </source>
</evidence>
<evidence type="ECO:0000313" key="18">
    <source>
        <dbReference type="EMBL" id="KAK9825622.1"/>
    </source>
</evidence>
<evidence type="ECO:0000256" key="10">
    <source>
        <dbReference type="ARBA" id="ARBA00022853"/>
    </source>
</evidence>
<evidence type="ECO:0000259" key="17">
    <source>
        <dbReference type="PROSITE" id="PS50089"/>
    </source>
</evidence>
<evidence type="ECO:0000256" key="16">
    <source>
        <dbReference type="SAM" id="MobiDB-lite"/>
    </source>
</evidence>
<dbReference type="GO" id="GO:0016567">
    <property type="term" value="P:protein ubiquitination"/>
    <property type="evidence" value="ECO:0007669"/>
    <property type="project" value="UniProtKB-UniRule"/>
</dbReference>
<dbReference type="InterPro" id="IPR001841">
    <property type="entry name" value="Znf_RING"/>
</dbReference>
<dbReference type="Pfam" id="PF00097">
    <property type="entry name" value="zf-C3HC4"/>
    <property type="match status" value="1"/>
</dbReference>
<dbReference type="PROSITE" id="PS50089">
    <property type="entry name" value="ZF_RING_2"/>
    <property type="match status" value="1"/>
</dbReference>
<keyword evidence="8 14" id="KW-0833">Ubl conjugation pathway</keyword>
<evidence type="ECO:0000256" key="9">
    <source>
        <dbReference type="ARBA" id="ARBA00022833"/>
    </source>
</evidence>
<comment type="pathway">
    <text evidence="3 14">Protein modification; protein ubiquitination.</text>
</comment>
<dbReference type="InterPro" id="IPR017907">
    <property type="entry name" value="Znf_RING_CS"/>
</dbReference>
<comment type="subcellular location">
    <subcellularLocation>
        <location evidence="2 14">Nucleus</location>
    </subcellularLocation>
</comment>
<keyword evidence="9 14" id="KW-0862">Zinc</keyword>
<evidence type="ECO:0000313" key="19">
    <source>
        <dbReference type="Proteomes" id="UP001438707"/>
    </source>
</evidence>
<evidence type="ECO:0000256" key="15">
    <source>
        <dbReference type="SAM" id="Coils"/>
    </source>
</evidence>
<comment type="similarity">
    <text evidence="4 14">Belongs to the BRE1 family.</text>
</comment>
<proteinExistence type="inferred from homology"/>
<keyword evidence="12 14" id="KW-0539">Nucleus</keyword>
<evidence type="ECO:0000256" key="7">
    <source>
        <dbReference type="ARBA" id="ARBA00022771"/>
    </source>
</evidence>
<feature type="coiled-coil region" evidence="15">
    <location>
        <begin position="528"/>
        <end position="612"/>
    </location>
</feature>
<evidence type="ECO:0000256" key="14">
    <source>
        <dbReference type="RuleBase" id="RU365038"/>
    </source>
</evidence>
<reference evidence="18 19" key="1">
    <citation type="journal article" date="2024" name="Nat. Commun.">
        <title>Phylogenomics reveals the evolutionary origins of lichenization in chlorophyte algae.</title>
        <authorList>
            <person name="Puginier C."/>
            <person name="Libourel C."/>
            <person name="Otte J."/>
            <person name="Skaloud P."/>
            <person name="Haon M."/>
            <person name="Grisel S."/>
            <person name="Petersen M."/>
            <person name="Berrin J.G."/>
            <person name="Delaux P.M."/>
            <person name="Dal Grande F."/>
            <person name="Keller J."/>
        </authorList>
    </citation>
    <scope>NUCLEOTIDE SEQUENCE [LARGE SCALE GENOMIC DNA]</scope>
    <source>
        <strain evidence="18 19">SAG 2145</strain>
    </source>
</reference>
<comment type="caution">
    <text evidence="18">The sequence shown here is derived from an EMBL/GenBank/DDBJ whole genome shotgun (WGS) entry which is preliminary data.</text>
</comment>
<keyword evidence="10 14" id="KW-0156">Chromatin regulator</keyword>
<feature type="region of interest" description="Disordered" evidence="16">
    <location>
        <begin position="222"/>
        <end position="256"/>
    </location>
</feature>
<keyword evidence="6 14" id="KW-0479">Metal-binding</keyword>
<dbReference type="SUPFAM" id="SSF57850">
    <property type="entry name" value="RING/U-box"/>
    <property type="match status" value="1"/>
</dbReference>
<accession>A0AAW1QVV5</accession>
<dbReference type="InterPro" id="IPR013083">
    <property type="entry name" value="Znf_RING/FYVE/PHD"/>
</dbReference>
<dbReference type="GO" id="GO:0008270">
    <property type="term" value="F:zinc ion binding"/>
    <property type="evidence" value="ECO:0007669"/>
    <property type="project" value="UniProtKB-KW"/>
</dbReference>
<dbReference type="EC" id="2.3.2.27" evidence="14"/>
<evidence type="ECO:0000256" key="6">
    <source>
        <dbReference type="ARBA" id="ARBA00022723"/>
    </source>
</evidence>
<dbReference type="PROSITE" id="PS00518">
    <property type="entry name" value="ZF_RING_1"/>
    <property type="match status" value="1"/>
</dbReference>
<dbReference type="SMART" id="SM00184">
    <property type="entry name" value="RING"/>
    <property type="match status" value="1"/>
</dbReference>
<dbReference type="EMBL" id="JALJOS010000024">
    <property type="protein sequence ID" value="KAK9825622.1"/>
    <property type="molecule type" value="Genomic_DNA"/>
</dbReference>
<dbReference type="GO" id="GO:0033503">
    <property type="term" value="C:HULC complex"/>
    <property type="evidence" value="ECO:0007669"/>
    <property type="project" value="TreeGrafter"/>
</dbReference>
<dbReference type="PANTHER" id="PTHR23163:SF0">
    <property type="entry name" value="E3 UBIQUITIN-PROTEIN LIGASE BRE1"/>
    <property type="match status" value="1"/>
</dbReference>
<dbReference type="PANTHER" id="PTHR23163">
    <property type="entry name" value="RING FINGER PROTEIN-RELATED"/>
    <property type="match status" value="1"/>
</dbReference>
<comment type="catalytic activity">
    <reaction evidence="1 14">
        <text>S-ubiquitinyl-[E2 ubiquitin-conjugating enzyme]-L-cysteine + [acceptor protein]-L-lysine = [E2 ubiquitin-conjugating enzyme]-L-cysteine + N(6)-ubiquitinyl-[acceptor protein]-L-lysine.</text>
        <dbReference type="EC" id="2.3.2.27"/>
    </reaction>
</comment>
<dbReference type="InterPro" id="IPR018957">
    <property type="entry name" value="Znf_C3HC4_RING-type"/>
</dbReference>
<dbReference type="GO" id="GO:0005634">
    <property type="term" value="C:nucleus"/>
    <property type="evidence" value="ECO:0007669"/>
    <property type="project" value="UniProtKB-SubCell"/>
</dbReference>
<sequence>MDSSRQANDAQAEQVLKVQKENLAAQVIVQKTRIAELEIQLQQLQQRESICQQSLLHTDDLWGQLQQNLLTAAEAAGLPSFKFTTEDDKPLHSFLQQLVAHDAAARAAVQAKISDLQSQLSKNEMALSSKASKIQETFAAILQQLQALKVKPDPAHAAMVTAGAADPATERDLLSHRLQAQQGYHLVTQAQLDQASSQNALLQNRIADLQNMLLDSEDSLDTARKKLAKQSSSGTGKGPAGPGQSSSDAARQSGDVETAVELQQLQQLLEQRTNDLEHQRSLGSKLERELQRAHHNATPEGHGAAGRPSAAMERSMHALASELERQRSHAERLCKQRDSALRKEQLLSAKVDGFQRRLKGLEAVEERMQALQGQVFQERHALQDCQLALQQEQEQAGKVATAQELQNVISNLQEERKSSQVKLAKQAEREERTAAAVSDAHAAAAKVKELELELTRIQDKLADKEAGSLKMQDAEAKLKARTEDLRLFVEVLQEFCNDPRQEAEVRASEARLKHEVSLLQSQMANSHAARLQEQIARQQKTAEAEADRLRKEMDRLRLQMSQLQNEANASAKNAEDARADSDIYISEIDSIHNAYEEMLAQNTRLLQQLTERDEANNQLLSERIKGTQTAMKLAGERDAAVDAHRQSQEASQMLQNSLNELEQRLQGSIDEAGKLRDQIRGYAGRLEAVQWELKAAEDVKLDHEARLQAITQTANEHKRALDDESSKLVQERAKRQRCEDDTQVLQSKLDKLKESRPGSQLGTEQQELETLRMMVRCSLCNIRTKRSLITRCMHMFCEECLAQWQAKRHRNCPSCKTGFSAQDVKQIYLV</sequence>
<feature type="compositionally biased region" description="Basic and acidic residues" evidence="16">
    <location>
        <begin position="275"/>
        <end position="292"/>
    </location>
</feature>
<evidence type="ECO:0000256" key="2">
    <source>
        <dbReference type="ARBA" id="ARBA00004123"/>
    </source>
</evidence>
<evidence type="ECO:0000256" key="8">
    <source>
        <dbReference type="ARBA" id="ARBA00022786"/>
    </source>
</evidence>
<dbReference type="CDD" id="cd16499">
    <property type="entry name" value="RING-HC_Bre1-like"/>
    <property type="match status" value="1"/>
</dbReference>
<evidence type="ECO:0000256" key="5">
    <source>
        <dbReference type="ARBA" id="ARBA00022679"/>
    </source>
</evidence>
<evidence type="ECO:0000256" key="4">
    <source>
        <dbReference type="ARBA" id="ARBA00005555"/>
    </source>
</evidence>
<keyword evidence="19" id="KW-1185">Reference proteome</keyword>
<organism evidence="18 19">
    <name type="scientific">Apatococcus lobatus</name>
    <dbReference type="NCBI Taxonomy" id="904363"/>
    <lineage>
        <taxon>Eukaryota</taxon>
        <taxon>Viridiplantae</taxon>
        <taxon>Chlorophyta</taxon>
        <taxon>core chlorophytes</taxon>
        <taxon>Trebouxiophyceae</taxon>
        <taxon>Chlorellales</taxon>
        <taxon>Chlorellaceae</taxon>
        <taxon>Apatococcus</taxon>
    </lineage>
</organism>
<dbReference type="AlphaFoldDB" id="A0AAW1QVV5"/>
<dbReference type="Proteomes" id="UP001438707">
    <property type="component" value="Unassembled WGS sequence"/>
</dbReference>
<protein>
    <recommendedName>
        <fullName evidence="14">E3 ubiquitin protein ligase</fullName>
        <ecNumber evidence="14">2.3.2.27</ecNumber>
    </recommendedName>
</protein>
<evidence type="ECO:0000256" key="1">
    <source>
        <dbReference type="ARBA" id="ARBA00000900"/>
    </source>
</evidence>
<gene>
    <name evidence="18" type="ORF">WJX74_010623</name>
</gene>
<dbReference type="Gene3D" id="3.30.40.10">
    <property type="entry name" value="Zinc/RING finger domain, C3HC4 (zinc finger)"/>
    <property type="match status" value="1"/>
</dbReference>
<feature type="coiled-coil region" evidence="15">
    <location>
        <begin position="20"/>
        <end position="54"/>
    </location>
</feature>
<name>A0AAW1QVV5_9CHLO</name>